<dbReference type="PANTHER" id="PTHR33744">
    <property type="entry name" value="CARBOHYDRATE DIACID REGULATOR"/>
    <property type="match status" value="1"/>
</dbReference>
<protein>
    <submittedName>
        <fullName evidence="2">Helix-turn-helix domain-containing protein</fullName>
    </submittedName>
</protein>
<evidence type="ECO:0000259" key="1">
    <source>
        <dbReference type="Pfam" id="PF13556"/>
    </source>
</evidence>
<sequence length="523" mass="54814">MTAVDERPGGPAAADFPPSGLRLPLLVSARRGWFSVVAPASGLDRPLAGAAPWDPSRLPGRNELVLVTTPRPTSDELAQALTAAGRAQASALVVRGLPPEFDRTAGVPVLVADRQVSWAEIETLVQSLLSGARFGARGGTPTAGGLYELAESAALALDGAVVITDAAFRVLAFGCAGTVDALTSETILARRVPKAMRERLGRMPRAMLVELPGADSRWAAPIRVGATIGGCVLCAPGHGAPESVPRMLNEVSAAAAAWFIDEPAGRDDEDAIRAELLRGLLGGSGSLEALTERLGPSQRWRLAALAPHADAPAITSEHETAMARCARMLDPGAATAVLGSTLFAVFPSSPGSGPADFAERLRQRVSAATGGPMVACLGHPCGTGGEIRAELAPLRHATAVLAARTTPATVHLSDLRPHVLISELAGLADEHPGLLDGALDVLRHDDSPRGAEYLNTLRCWFDAGGDATRAAAALRIHRNTFRYRLQRIEALCAVDLDDPVQRFTVELQVRLLVPPLRTNAQMT</sequence>
<name>A0ABW5H3G9_9PSEU</name>
<evidence type="ECO:0000313" key="2">
    <source>
        <dbReference type="EMBL" id="MFD2467760.1"/>
    </source>
</evidence>
<dbReference type="RefSeq" id="WP_378302776.1">
    <property type="nucleotide sequence ID" value="NZ_JBHUKS010000006.1"/>
</dbReference>
<feature type="domain" description="PucR C-terminal helix-turn-helix" evidence="1">
    <location>
        <begin position="453"/>
        <end position="510"/>
    </location>
</feature>
<dbReference type="EMBL" id="JBHUKS010000006">
    <property type="protein sequence ID" value="MFD2467760.1"/>
    <property type="molecule type" value="Genomic_DNA"/>
</dbReference>
<gene>
    <name evidence="2" type="ORF">ACFSVL_10170</name>
</gene>
<comment type="caution">
    <text evidence="2">The sequence shown here is derived from an EMBL/GenBank/DDBJ whole genome shotgun (WGS) entry which is preliminary data.</text>
</comment>
<dbReference type="Pfam" id="PF13556">
    <property type="entry name" value="HTH_30"/>
    <property type="match status" value="1"/>
</dbReference>
<dbReference type="InterPro" id="IPR051448">
    <property type="entry name" value="CdaR-like_regulators"/>
</dbReference>
<accession>A0ABW5H3G9</accession>
<organism evidence="2 3">
    <name type="scientific">Amycolatopsis silviterrae</name>
    <dbReference type="NCBI Taxonomy" id="1656914"/>
    <lineage>
        <taxon>Bacteria</taxon>
        <taxon>Bacillati</taxon>
        <taxon>Actinomycetota</taxon>
        <taxon>Actinomycetes</taxon>
        <taxon>Pseudonocardiales</taxon>
        <taxon>Pseudonocardiaceae</taxon>
        <taxon>Amycolatopsis</taxon>
    </lineage>
</organism>
<reference evidence="3" key="1">
    <citation type="journal article" date="2019" name="Int. J. Syst. Evol. Microbiol.">
        <title>The Global Catalogue of Microorganisms (GCM) 10K type strain sequencing project: providing services to taxonomists for standard genome sequencing and annotation.</title>
        <authorList>
            <consortium name="The Broad Institute Genomics Platform"/>
            <consortium name="The Broad Institute Genome Sequencing Center for Infectious Disease"/>
            <person name="Wu L."/>
            <person name="Ma J."/>
        </authorList>
    </citation>
    <scope>NUCLEOTIDE SEQUENCE [LARGE SCALE GENOMIC DNA]</scope>
    <source>
        <strain evidence="3">CGMCC 4.7641</strain>
    </source>
</reference>
<dbReference type="PANTHER" id="PTHR33744:SF17">
    <property type="entry name" value="CONSERVED PROTEIN"/>
    <property type="match status" value="1"/>
</dbReference>
<keyword evidence="3" id="KW-1185">Reference proteome</keyword>
<dbReference type="Proteomes" id="UP001597483">
    <property type="component" value="Unassembled WGS sequence"/>
</dbReference>
<dbReference type="InterPro" id="IPR042070">
    <property type="entry name" value="PucR_C-HTH_sf"/>
</dbReference>
<dbReference type="InterPro" id="IPR025736">
    <property type="entry name" value="PucR_C-HTH_dom"/>
</dbReference>
<evidence type="ECO:0000313" key="3">
    <source>
        <dbReference type="Proteomes" id="UP001597483"/>
    </source>
</evidence>
<proteinExistence type="predicted"/>
<dbReference type="Gene3D" id="1.10.10.2840">
    <property type="entry name" value="PucR C-terminal helix-turn-helix domain"/>
    <property type="match status" value="1"/>
</dbReference>